<sequence length="79" mass="9174">MDIEEPFLETQRIQSETAVKEEAAETTNENSKAVFGSVAYLQCLFRMTVKKLEMEEPYLNMPLRERPENLKEEATQTMS</sequence>
<reference evidence="1" key="1">
    <citation type="submission" date="2020-11" db="EMBL/GenBank/DDBJ databases">
        <authorList>
            <person name="Tran Van P."/>
        </authorList>
    </citation>
    <scope>NUCLEOTIDE SEQUENCE</scope>
</reference>
<proteinExistence type="predicted"/>
<organism evidence="1">
    <name type="scientific">Cyprideis torosa</name>
    <dbReference type="NCBI Taxonomy" id="163714"/>
    <lineage>
        <taxon>Eukaryota</taxon>
        <taxon>Metazoa</taxon>
        <taxon>Ecdysozoa</taxon>
        <taxon>Arthropoda</taxon>
        <taxon>Crustacea</taxon>
        <taxon>Oligostraca</taxon>
        <taxon>Ostracoda</taxon>
        <taxon>Podocopa</taxon>
        <taxon>Podocopida</taxon>
        <taxon>Cytherocopina</taxon>
        <taxon>Cytheroidea</taxon>
        <taxon>Cytherideidae</taxon>
        <taxon>Cyprideis</taxon>
    </lineage>
</organism>
<evidence type="ECO:0000313" key="1">
    <source>
        <dbReference type="EMBL" id="CAD7235190.1"/>
    </source>
</evidence>
<gene>
    <name evidence="1" type="ORF">CTOB1V02_LOCUS13006</name>
</gene>
<accession>A0A7R8WNN7</accession>
<dbReference type="EMBL" id="OB671641">
    <property type="protein sequence ID" value="CAD7235190.1"/>
    <property type="molecule type" value="Genomic_DNA"/>
</dbReference>
<protein>
    <submittedName>
        <fullName evidence="1">Uncharacterized protein</fullName>
    </submittedName>
</protein>
<dbReference type="AlphaFoldDB" id="A0A7R8WNN7"/>
<name>A0A7R8WNN7_9CRUS</name>